<accession>A0A0F7CQ82</accession>
<dbReference type="AlphaFoldDB" id="A0A0F7CQ82"/>
<dbReference type="KEGG" id="sxi:SXIM_45720"/>
<evidence type="ECO:0000313" key="1">
    <source>
        <dbReference type="EMBL" id="AKG45956.1"/>
    </source>
</evidence>
<organism evidence="1 2">
    <name type="scientific">Streptomyces xiamenensis</name>
    <dbReference type="NCBI Taxonomy" id="408015"/>
    <lineage>
        <taxon>Bacteria</taxon>
        <taxon>Bacillati</taxon>
        <taxon>Actinomycetota</taxon>
        <taxon>Actinomycetes</taxon>
        <taxon>Kitasatosporales</taxon>
        <taxon>Streptomycetaceae</taxon>
        <taxon>Streptomyces</taxon>
    </lineage>
</organism>
<dbReference type="STRING" id="408015.SXIM_45720"/>
<protein>
    <submittedName>
        <fullName evidence="1">Uncharacterized protein</fullName>
    </submittedName>
</protein>
<dbReference type="PATRIC" id="fig|408015.6.peg.4627"/>
<name>A0A0F7CQ82_9ACTN</name>
<reference evidence="1" key="1">
    <citation type="submission" date="2019-08" db="EMBL/GenBank/DDBJ databases">
        <title>Complete genome sequence of a mangrove-derived Streptomyces xiamenensis.</title>
        <authorList>
            <person name="Xu J."/>
        </authorList>
    </citation>
    <scope>NUCLEOTIDE SEQUENCE</scope>
    <source>
        <strain evidence="1">318</strain>
    </source>
</reference>
<dbReference type="HOGENOM" id="CLU_2119863_0_0_11"/>
<gene>
    <name evidence="1" type="ORF">SXIM_45720</name>
</gene>
<dbReference type="EMBL" id="CP009922">
    <property type="protein sequence ID" value="AKG45956.1"/>
    <property type="molecule type" value="Genomic_DNA"/>
</dbReference>
<dbReference type="Proteomes" id="UP000034034">
    <property type="component" value="Chromosome"/>
</dbReference>
<keyword evidence="2" id="KW-1185">Reference proteome</keyword>
<evidence type="ECO:0000313" key="2">
    <source>
        <dbReference type="Proteomes" id="UP000034034"/>
    </source>
</evidence>
<sequence length="114" mass="12657">MAGSPLRGYRGPVERLCTPRGSVRNRPKSIPCSITRSGDVYITFPSGHEPFRLRARPPEQSRTRYTEAADHHPRLSTRTAIRPIRRHPAAFGHLDRRISGKKAASGNVFGLVGC</sequence>
<proteinExistence type="predicted"/>